<comment type="subcellular location">
    <subcellularLocation>
        <location evidence="1 6">Nucleus</location>
    </subcellularLocation>
</comment>
<reference evidence="8 9" key="1">
    <citation type="submission" date="2023-10" db="EMBL/GenBank/DDBJ databases">
        <authorList>
            <person name="Maclean D."/>
            <person name="Macfadyen A."/>
        </authorList>
    </citation>
    <scope>NUCLEOTIDE SEQUENCE [LARGE SCALE GENOMIC DNA]</scope>
</reference>
<evidence type="ECO:0000256" key="7">
    <source>
        <dbReference type="SAM" id="MobiDB-lite"/>
    </source>
</evidence>
<feature type="region of interest" description="Disordered" evidence="7">
    <location>
        <begin position="1"/>
        <end position="49"/>
    </location>
</feature>
<proteinExistence type="inferred from homology"/>
<comment type="subunit">
    <text evidence="6">Component of the Mediator complex.</text>
</comment>
<dbReference type="GO" id="GO:0070847">
    <property type="term" value="C:core mediator complex"/>
    <property type="evidence" value="ECO:0007669"/>
    <property type="project" value="TreeGrafter"/>
</dbReference>
<keyword evidence="9" id="KW-1185">Reference proteome</keyword>
<dbReference type="PANTHER" id="PTHR21428:SF11">
    <property type="entry name" value="MEDIATOR OF RNA POLYMERASE II TRANSCRIPTION SUBUNIT 7"/>
    <property type="match status" value="1"/>
</dbReference>
<dbReference type="Gene3D" id="6.10.140.200">
    <property type="match status" value="1"/>
</dbReference>
<organism evidence="8 9">
    <name type="scientific">Coccomyxa viridis</name>
    <dbReference type="NCBI Taxonomy" id="1274662"/>
    <lineage>
        <taxon>Eukaryota</taxon>
        <taxon>Viridiplantae</taxon>
        <taxon>Chlorophyta</taxon>
        <taxon>core chlorophytes</taxon>
        <taxon>Trebouxiophyceae</taxon>
        <taxon>Trebouxiophyceae incertae sedis</taxon>
        <taxon>Coccomyxaceae</taxon>
        <taxon>Coccomyxa</taxon>
    </lineage>
</organism>
<dbReference type="GO" id="GO:0006357">
    <property type="term" value="P:regulation of transcription by RNA polymerase II"/>
    <property type="evidence" value="ECO:0007669"/>
    <property type="project" value="InterPro"/>
</dbReference>
<protein>
    <recommendedName>
        <fullName evidence="6">Mediator of RNA polymerase II transcription subunit 7</fullName>
    </recommendedName>
</protein>
<evidence type="ECO:0000256" key="3">
    <source>
        <dbReference type="ARBA" id="ARBA00023015"/>
    </source>
</evidence>
<accession>A0AAV1IEB8</accession>
<dbReference type="Pfam" id="PF05983">
    <property type="entry name" value="Med7"/>
    <property type="match status" value="1"/>
</dbReference>
<comment type="similarity">
    <text evidence="2 6">Belongs to the Mediator complex subunit 7 family.</text>
</comment>
<dbReference type="PANTHER" id="PTHR21428">
    <property type="entry name" value="MEDIATOR OF RNA POLYMERASE II TRANSCRIPTION SUBUNIT 7"/>
    <property type="match status" value="1"/>
</dbReference>
<evidence type="ECO:0000256" key="1">
    <source>
        <dbReference type="ARBA" id="ARBA00004123"/>
    </source>
</evidence>
<comment type="caution">
    <text evidence="8">The sequence shown here is derived from an EMBL/GenBank/DDBJ whole genome shotgun (WGS) entry which is preliminary data.</text>
</comment>
<evidence type="ECO:0000256" key="2">
    <source>
        <dbReference type="ARBA" id="ARBA00009994"/>
    </source>
</evidence>
<gene>
    <name evidence="8" type="ORF">CVIRNUC_008927</name>
</gene>
<keyword evidence="3 6" id="KW-0805">Transcription regulation</keyword>
<keyword evidence="5 6" id="KW-0539">Nucleus</keyword>
<evidence type="ECO:0000313" key="9">
    <source>
        <dbReference type="Proteomes" id="UP001314263"/>
    </source>
</evidence>
<name>A0AAV1IEB8_9CHLO</name>
<comment type="function">
    <text evidence="6">Component of the Mediator complex, a coactivator involved in the regulated transcription of nearly all RNA polymerase II-dependent genes. Mediator functions as a bridge to convey information from gene-specific regulatory proteins to the basal RNA polymerase II transcription machinery.</text>
</comment>
<evidence type="ECO:0000313" key="8">
    <source>
        <dbReference type="EMBL" id="CAK0785716.1"/>
    </source>
</evidence>
<dbReference type="InterPro" id="IPR037212">
    <property type="entry name" value="Med7/Med21-like"/>
</dbReference>
<dbReference type="AlphaFoldDB" id="A0AAV1IEB8"/>
<evidence type="ECO:0000256" key="5">
    <source>
        <dbReference type="ARBA" id="ARBA00023242"/>
    </source>
</evidence>
<dbReference type="InterPro" id="IPR009244">
    <property type="entry name" value="Mediatior_Med7"/>
</dbReference>
<evidence type="ECO:0000256" key="6">
    <source>
        <dbReference type="RuleBase" id="RU364060"/>
    </source>
</evidence>
<dbReference type="Proteomes" id="UP001314263">
    <property type="component" value="Unassembled WGS sequence"/>
</dbReference>
<dbReference type="GO" id="GO:0003712">
    <property type="term" value="F:transcription coregulator activity"/>
    <property type="evidence" value="ECO:0007669"/>
    <property type="project" value="InterPro"/>
</dbReference>
<dbReference type="GO" id="GO:0016592">
    <property type="term" value="C:mediator complex"/>
    <property type="evidence" value="ECO:0007669"/>
    <property type="project" value="InterPro"/>
</dbReference>
<keyword evidence="4 6" id="KW-0804">Transcription</keyword>
<keyword evidence="6" id="KW-0010">Activator</keyword>
<feature type="compositionally biased region" description="Basic and acidic residues" evidence="7">
    <location>
        <begin position="27"/>
        <end position="38"/>
    </location>
</feature>
<sequence>MISAEADASRQDVQQAFPPPPPYYKDFAPHEDSGDEHMLPAPPPPVQGEYQLFGELHTTEDGIPPLTVRPLFTVSESGSVDFRKELVKLNKELLFCYLDLIDTLIERPSAYARSVEHVGVVARNMQYLLNTLRGHQARATLELMLRKEIAEGQKAVKELREAANVAHEFVKRGDTLMLS</sequence>
<evidence type="ECO:0000256" key="4">
    <source>
        <dbReference type="ARBA" id="ARBA00023163"/>
    </source>
</evidence>
<dbReference type="InterPro" id="IPR044888">
    <property type="entry name" value="Mediatior_Med7_sf"/>
</dbReference>
<dbReference type="EMBL" id="CAUYUE010000013">
    <property type="protein sequence ID" value="CAK0785716.1"/>
    <property type="molecule type" value="Genomic_DNA"/>
</dbReference>
<dbReference type="SUPFAM" id="SSF140718">
    <property type="entry name" value="Mediator hinge subcomplex-like"/>
    <property type="match status" value="1"/>
</dbReference>